<evidence type="ECO:0000313" key="3">
    <source>
        <dbReference type="WBParaSite" id="GPUH_0002202701-mRNA-1"/>
    </source>
</evidence>
<name>A0A183EM09_9BILA</name>
<sequence>VLKEYVGPENFRQQANPVVFLIFEASNQHIGRDTVIYFNHENFDLPRFMIDNGLENGLIGMNILPVSTDAYAIEKQRLRGVADNCHSLVIQKLKLEKQWQCIDMLPLKEMNNWISVSFEQPDTTAELCCRKFALNMISGCAGDEEREQEETVCCSNYIRSAFLLPFNRFSSPVNTSDYPRAMYGISCKKKPVLGFIYGAD</sequence>
<dbReference type="Proteomes" id="UP000271098">
    <property type="component" value="Unassembled WGS sequence"/>
</dbReference>
<reference evidence="3" key="1">
    <citation type="submission" date="2016-06" db="UniProtKB">
        <authorList>
            <consortium name="WormBaseParasite"/>
        </authorList>
    </citation>
    <scope>IDENTIFICATION</scope>
</reference>
<accession>A0A183EM09</accession>
<gene>
    <name evidence="1" type="ORF">GPUH_LOCUS22001</name>
</gene>
<dbReference type="OrthoDB" id="2506647at2759"/>
<organism evidence="3">
    <name type="scientific">Gongylonema pulchrum</name>
    <dbReference type="NCBI Taxonomy" id="637853"/>
    <lineage>
        <taxon>Eukaryota</taxon>
        <taxon>Metazoa</taxon>
        <taxon>Ecdysozoa</taxon>
        <taxon>Nematoda</taxon>
        <taxon>Chromadorea</taxon>
        <taxon>Rhabditida</taxon>
        <taxon>Spirurina</taxon>
        <taxon>Spiruromorpha</taxon>
        <taxon>Spiruroidea</taxon>
        <taxon>Gongylonematidae</taxon>
        <taxon>Gongylonema</taxon>
    </lineage>
</organism>
<reference evidence="1 2" key="2">
    <citation type="submission" date="2018-11" db="EMBL/GenBank/DDBJ databases">
        <authorList>
            <consortium name="Pathogen Informatics"/>
        </authorList>
    </citation>
    <scope>NUCLEOTIDE SEQUENCE [LARGE SCALE GENOMIC DNA]</scope>
</reference>
<evidence type="ECO:0000313" key="2">
    <source>
        <dbReference type="Proteomes" id="UP000271098"/>
    </source>
</evidence>
<dbReference type="WBParaSite" id="GPUH_0002202701-mRNA-1">
    <property type="protein sequence ID" value="GPUH_0002202701-mRNA-1"/>
    <property type="gene ID" value="GPUH_0002202701"/>
</dbReference>
<dbReference type="AlphaFoldDB" id="A0A183EM09"/>
<protein>
    <submittedName>
        <fullName evidence="3">Amiloride-sensitive sodium channel</fullName>
    </submittedName>
</protein>
<keyword evidence="2" id="KW-1185">Reference proteome</keyword>
<proteinExistence type="predicted"/>
<dbReference type="EMBL" id="UYRT01094002">
    <property type="protein sequence ID" value="VDN39310.1"/>
    <property type="molecule type" value="Genomic_DNA"/>
</dbReference>
<evidence type="ECO:0000313" key="1">
    <source>
        <dbReference type="EMBL" id="VDN39310.1"/>
    </source>
</evidence>